<proteinExistence type="predicted"/>
<protein>
    <submittedName>
        <fullName evidence="2">Uncharacterized protein LOC107266641 isoform X1</fullName>
    </submittedName>
</protein>
<keyword evidence="1" id="KW-1185">Reference proteome</keyword>
<evidence type="ECO:0000313" key="2">
    <source>
        <dbReference type="RefSeq" id="XP_015592815.1"/>
    </source>
</evidence>
<gene>
    <name evidence="2" type="primary">LOC107266641</name>
</gene>
<sequence>MAVVGDAVYNLMNGVPLYVSSNAYYGYVPPSSRASAPQDFNYQHEAGQRNDFSHKGATRNHCGYGLAMETDADSYENSEGARCINNPCVIPEVPRRLTVGHREDGHEHLRERRTIHDAASRCRNRKRNSDDLALFAPMKKFREGGGNSRDYYHGARVPDPEEYRPVKVHYEPAPLRLINAEGKSLVQPSATLTGCVWAAGNYNSLSNTVSNGLLPLGCSEAYEDDAEFEKMLLETHGCSVHQLRRQQQLLNDSAEAEF</sequence>
<accession>A0AAJ7BS17</accession>
<reference evidence="2" key="1">
    <citation type="submission" date="2025-08" db="UniProtKB">
        <authorList>
            <consortium name="RefSeq"/>
        </authorList>
    </citation>
    <scope>IDENTIFICATION</scope>
</reference>
<dbReference type="GeneID" id="107266641"/>
<dbReference type="RefSeq" id="XP_015592815.1">
    <property type="nucleotide sequence ID" value="XM_015737329.2"/>
</dbReference>
<dbReference type="Proteomes" id="UP000694920">
    <property type="component" value="Unplaced"/>
</dbReference>
<evidence type="ECO:0000313" key="1">
    <source>
        <dbReference type="Proteomes" id="UP000694920"/>
    </source>
</evidence>
<dbReference type="KEGG" id="ccin:107266641"/>
<name>A0AAJ7BS17_CEPCN</name>
<dbReference type="AlphaFoldDB" id="A0AAJ7BS17"/>
<organism evidence="1 2">
    <name type="scientific">Cephus cinctus</name>
    <name type="common">Wheat stem sawfly</name>
    <dbReference type="NCBI Taxonomy" id="211228"/>
    <lineage>
        <taxon>Eukaryota</taxon>
        <taxon>Metazoa</taxon>
        <taxon>Ecdysozoa</taxon>
        <taxon>Arthropoda</taxon>
        <taxon>Hexapoda</taxon>
        <taxon>Insecta</taxon>
        <taxon>Pterygota</taxon>
        <taxon>Neoptera</taxon>
        <taxon>Endopterygota</taxon>
        <taxon>Hymenoptera</taxon>
        <taxon>Cephoidea</taxon>
        <taxon>Cephidae</taxon>
        <taxon>Cephus</taxon>
    </lineage>
</organism>